<keyword evidence="1" id="KW-0812">Transmembrane</keyword>
<proteinExistence type="predicted"/>
<keyword evidence="1" id="KW-1133">Transmembrane helix</keyword>
<organism evidence="2 3">
    <name type="scientific">Methanothrix harundinacea (strain 6Ac)</name>
    <name type="common">Methanosaeta harundinacea</name>
    <dbReference type="NCBI Taxonomy" id="1110509"/>
    <lineage>
        <taxon>Archaea</taxon>
        <taxon>Methanobacteriati</taxon>
        <taxon>Methanobacteriota</taxon>
        <taxon>Stenosarchaea group</taxon>
        <taxon>Methanomicrobia</taxon>
        <taxon>Methanotrichales</taxon>
        <taxon>Methanotrichaceae</taxon>
        <taxon>Methanothrix</taxon>
    </lineage>
</organism>
<reference evidence="2 3" key="1">
    <citation type="journal article" date="2012" name="PLoS ONE">
        <title>The genome characteristics and predicted function of methyl-group oxidation pathway in the obligate aceticlastic methanogens, Methanosaeta spp.</title>
        <authorList>
            <person name="Zhu J."/>
            <person name="Zheng H."/>
            <person name="Ai G."/>
            <person name="Zhang G."/>
            <person name="Liu D."/>
            <person name="Liu X."/>
            <person name="Dong X."/>
        </authorList>
    </citation>
    <scope>NUCLEOTIDE SEQUENCE [LARGE SCALE GENOMIC DNA]</scope>
    <source>
        <strain evidence="2 3">6Ac</strain>
    </source>
</reference>
<dbReference type="AlphaFoldDB" id="G7WQ08"/>
<feature type="transmembrane region" description="Helical" evidence="1">
    <location>
        <begin position="72"/>
        <end position="89"/>
    </location>
</feature>
<gene>
    <name evidence="2" type="ordered locus">Mhar_1681</name>
</gene>
<dbReference type="KEGG" id="mhi:Mhar_1681"/>
<evidence type="ECO:0000313" key="3">
    <source>
        <dbReference type="Proteomes" id="UP000005877"/>
    </source>
</evidence>
<evidence type="ECO:0000313" key="2">
    <source>
        <dbReference type="EMBL" id="AET65039.1"/>
    </source>
</evidence>
<dbReference type="PATRIC" id="fig|1110509.7.peg.1867"/>
<sequence>MVAQQPKTILNLALKKISMTWADKRIRQYREGEEPTVLERIALEHGHPANFAASILALAAIGYGLWAHQGIWIGAGVALAVLGHLYCWAQK</sequence>
<dbReference type="Proteomes" id="UP000005877">
    <property type="component" value="Chromosome"/>
</dbReference>
<protein>
    <submittedName>
        <fullName evidence="2">Uncharacterized protein</fullName>
    </submittedName>
</protein>
<keyword evidence="3" id="KW-1185">Reference proteome</keyword>
<accession>G7WQ08</accession>
<name>G7WQ08_METH6</name>
<evidence type="ECO:0000256" key="1">
    <source>
        <dbReference type="SAM" id="Phobius"/>
    </source>
</evidence>
<keyword evidence="1" id="KW-0472">Membrane</keyword>
<feature type="transmembrane region" description="Helical" evidence="1">
    <location>
        <begin position="49"/>
        <end position="66"/>
    </location>
</feature>
<dbReference type="EMBL" id="CP003117">
    <property type="protein sequence ID" value="AET65039.1"/>
    <property type="molecule type" value="Genomic_DNA"/>
</dbReference>
<dbReference type="HOGENOM" id="CLU_2420033_0_0_2"/>